<dbReference type="AlphaFoldDB" id="A0A3B0UIB9"/>
<dbReference type="EC" id="4.3.3.7" evidence="1"/>
<dbReference type="InterPro" id="IPR002220">
    <property type="entry name" value="DapA-like"/>
</dbReference>
<dbReference type="Gene3D" id="3.20.20.70">
    <property type="entry name" value="Aldolase class I"/>
    <property type="match status" value="1"/>
</dbReference>
<protein>
    <submittedName>
        <fullName evidence="1">4-hydroxy-tetrahydrodipicolinate synthase</fullName>
        <ecNumber evidence="1">4.3.3.7</ecNumber>
    </submittedName>
</protein>
<evidence type="ECO:0000313" key="1">
    <source>
        <dbReference type="EMBL" id="VAW25097.1"/>
    </source>
</evidence>
<feature type="non-terminal residue" evidence="1">
    <location>
        <position position="1"/>
    </location>
</feature>
<sequence>RANELHYKIMESIDYIFEEGNPAGIKALLKKLNICLGDVRLPLVNASCDLQQKINTFVDNY</sequence>
<reference evidence="1" key="1">
    <citation type="submission" date="2018-06" db="EMBL/GenBank/DDBJ databases">
        <authorList>
            <person name="Zhirakovskaya E."/>
        </authorList>
    </citation>
    <scope>NUCLEOTIDE SEQUENCE</scope>
</reference>
<proteinExistence type="predicted"/>
<dbReference type="Pfam" id="PF00701">
    <property type="entry name" value="DHDPS"/>
    <property type="match status" value="1"/>
</dbReference>
<organism evidence="1">
    <name type="scientific">hydrothermal vent metagenome</name>
    <dbReference type="NCBI Taxonomy" id="652676"/>
    <lineage>
        <taxon>unclassified sequences</taxon>
        <taxon>metagenomes</taxon>
        <taxon>ecological metagenomes</taxon>
    </lineage>
</organism>
<name>A0A3B0UIB9_9ZZZZ</name>
<gene>
    <name evidence="1" type="ORF">MNBD_BACTEROID04-1882</name>
</gene>
<keyword evidence="1" id="KW-0456">Lyase</keyword>
<dbReference type="SUPFAM" id="SSF51569">
    <property type="entry name" value="Aldolase"/>
    <property type="match status" value="1"/>
</dbReference>
<accession>A0A3B0UIB9</accession>
<dbReference type="EMBL" id="UOER01000328">
    <property type="protein sequence ID" value="VAW25097.1"/>
    <property type="molecule type" value="Genomic_DNA"/>
</dbReference>
<dbReference type="InterPro" id="IPR013785">
    <property type="entry name" value="Aldolase_TIM"/>
</dbReference>
<dbReference type="GO" id="GO:0008840">
    <property type="term" value="F:4-hydroxy-tetrahydrodipicolinate synthase activity"/>
    <property type="evidence" value="ECO:0007669"/>
    <property type="project" value="UniProtKB-EC"/>
</dbReference>